<dbReference type="RefSeq" id="WP_229981714.1">
    <property type="nucleotide sequence ID" value="NZ_JAJJPB010000019.1"/>
</dbReference>
<dbReference type="InterPro" id="IPR042259">
    <property type="entry name" value="Raco-like_middle_sf"/>
</dbReference>
<dbReference type="InterPro" id="IPR041414">
    <property type="entry name" value="Raco-like_middle"/>
</dbReference>
<organism evidence="2 3">
    <name type="scientific">Clostridium aromativorans</name>
    <dbReference type="NCBI Taxonomy" id="2836848"/>
    <lineage>
        <taxon>Bacteria</taxon>
        <taxon>Bacillati</taxon>
        <taxon>Bacillota</taxon>
        <taxon>Clostridia</taxon>
        <taxon>Eubacteriales</taxon>
        <taxon>Clostridiaceae</taxon>
        <taxon>Clostridium</taxon>
    </lineage>
</organism>
<comment type="caution">
    <text evidence="2">The sequence shown here is derived from an EMBL/GenBank/DDBJ whole genome shotgun (WGS) entry which is preliminary data.</text>
</comment>
<dbReference type="SUPFAM" id="SSF54292">
    <property type="entry name" value="2Fe-2S ferredoxin-like"/>
    <property type="match status" value="1"/>
</dbReference>
<accession>A0ABS8N7S1</accession>
<dbReference type="Pfam" id="PF14574">
    <property type="entry name" value="RACo_C_ter"/>
    <property type="match status" value="1"/>
</dbReference>
<evidence type="ECO:0000259" key="1">
    <source>
        <dbReference type="PROSITE" id="PS51085"/>
    </source>
</evidence>
<dbReference type="Gene3D" id="3.10.20.30">
    <property type="match status" value="1"/>
</dbReference>
<dbReference type="InterPro" id="IPR027980">
    <property type="entry name" value="RACo_C"/>
</dbReference>
<dbReference type="InterPro" id="IPR052911">
    <property type="entry name" value="Corrinoid_activation_enz"/>
</dbReference>
<feature type="domain" description="2Fe-2S ferredoxin-type" evidence="1">
    <location>
        <begin position="2"/>
        <end position="89"/>
    </location>
</feature>
<dbReference type="PANTHER" id="PTHR42895:SF2">
    <property type="entry name" value="IRON-SULFUR CLUSTER PROTEIN"/>
    <property type="match status" value="1"/>
</dbReference>
<keyword evidence="3" id="KW-1185">Reference proteome</keyword>
<name>A0ABS8N7S1_9CLOT</name>
<dbReference type="Gene3D" id="3.30.420.480">
    <property type="entry name" value="Domain of unknown function (DUF4445)"/>
    <property type="match status" value="1"/>
</dbReference>
<dbReference type="InterPro" id="IPR001041">
    <property type="entry name" value="2Fe-2S_ferredoxin-type"/>
</dbReference>
<dbReference type="Proteomes" id="UP001165422">
    <property type="component" value="Unassembled WGS sequence"/>
</dbReference>
<reference evidence="2" key="1">
    <citation type="submission" date="2021-11" db="EMBL/GenBank/DDBJ databases">
        <authorList>
            <person name="Qingchun L."/>
            <person name="Dong Z."/>
            <person name="Zongwei Q."/>
            <person name="Jia Z."/>
            <person name="Duotao L."/>
        </authorList>
    </citation>
    <scope>NUCLEOTIDE SEQUENCE</scope>
    <source>
        <strain evidence="2">WLY-B-L2</strain>
    </source>
</reference>
<gene>
    <name evidence="2" type="ORF">LN736_13395</name>
</gene>
<proteinExistence type="predicted"/>
<dbReference type="Pfam" id="PF00111">
    <property type="entry name" value="Fer2"/>
    <property type="match status" value="1"/>
</dbReference>
<sequence>MCCVTFWDKNIKIHVEKGTKLLDCIREAGFDVETFCGGSGKCGKCKVIAYGELSSKTADEYNLAEKENIRLSCMAKVEGDVSVELIEKEGNLKTINRGHCKDVEIRSGFEKLELFKKISVDSNADYKVVNLNVLKKMGLLKKEKPKAVQGILFEKTLLDVDEYIKNILGVAVDIGTTGISAYLVNLENGQVLKRVSGLNPQTKYGGDVISRINYSMENKDGSEILSSCIREKIDYMIGELTQKDYQRNNIYRISIAANTTMLHLFLGVKADSIAVFPYEAVFLNTLNLRAEELDIHINEQGIVTVLPSASPYIGADIISGITAIDFHRKTRPSLFIDIGTNGEIVAICSGKMVACSTAAGPALEGMNIDCGMRAEEGAVDSFDISENFELNYTTIGNREAVGICGSALLDIGAAFLERGIITKTGRFNKTLPDKISGRLVEKRFYITDKVFISQRDIRQIQLAKGAICSGMEMLLKEINIDIKDIEEIVIAGAFGYHINAESIKKIGLIPKGFRGSVSFVGNSSVEGARMVLVNVDKLKEMEEIRKNIRIVELSVKDDFQDYFIKALNF</sequence>
<evidence type="ECO:0000313" key="3">
    <source>
        <dbReference type="Proteomes" id="UP001165422"/>
    </source>
</evidence>
<dbReference type="PANTHER" id="PTHR42895">
    <property type="entry name" value="IRON-SULFUR CLUSTER-BINDING PROTEIN-RELATED"/>
    <property type="match status" value="1"/>
</dbReference>
<protein>
    <submittedName>
        <fullName evidence="2">ASKHA domain-containing protein</fullName>
    </submittedName>
</protein>
<dbReference type="EMBL" id="JAJJPB010000019">
    <property type="protein sequence ID" value="MCC9295856.1"/>
    <property type="molecule type" value="Genomic_DNA"/>
</dbReference>
<dbReference type="Pfam" id="PF17651">
    <property type="entry name" value="Raco_middle"/>
    <property type="match status" value="1"/>
</dbReference>
<dbReference type="InterPro" id="IPR012675">
    <property type="entry name" value="Beta-grasp_dom_sf"/>
</dbReference>
<dbReference type="PROSITE" id="PS51085">
    <property type="entry name" value="2FE2S_FER_2"/>
    <property type="match status" value="1"/>
</dbReference>
<dbReference type="InterPro" id="IPR036010">
    <property type="entry name" value="2Fe-2S_ferredoxin-like_sf"/>
</dbReference>
<dbReference type="CDD" id="cd00207">
    <property type="entry name" value="fer2"/>
    <property type="match status" value="1"/>
</dbReference>
<evidence type="ECO:0000313" key="2">
    <source>
        <dbReference type="EMBL" id="MCC9295856.1"/>
    </source>
</evidence>